<dbReference type="Proteomes" id="UP000595618">
    <property type="component" value="Chromosome"/>
</dbReference>
<dbReference type="AlphaFoldDB" id="A0A7T5UQG9"/>
<dbReference type="EMBL" id="CP066690">
    <property type="protein sequence ID" value="QQG45166.1"/>
    <property type="molecule type" value="Genomic_DNA"/>
</dbReference>
<dbReference type="PANTHER" id="PTHR35601:SF1">
    <property type="entry name" value="TOXIN RELE"/>
    <property type="match status" value="1"/>
</dbReference>
<evidence type="ECO:0000313" key="4">
    <source>
        <dbReference type="Proteomes" id="UP000595618"/>
    </source>
</evidence>
<evidence type="ECO:0000256" key="1">
    <source>
        <dbReference type="ARBA" id="ARBA00006226"/>
    </source>
</evidence>
<protein>
    <submittedName>
        <fullName evidence="3">Type II toxin-antitoxin system RelE/ParE family toxin</fullName>
    </submittedName>
</protein>
<reference evidence="3 4" key="1">
    <citation type="submission" date="2020-07" db="EMBL/GenBank/DDBJ databases">
        <title>Huge and variable diversity of episymbiotic CPR bacteria and DPANN archaea in groundwater ecosystems.</title>
        <authorList>
            <person name="He C.Y."/>
            <person name="Keren R."/>
            <person name="Whittaker M."/>
            <person name="Farag I.F."/>
            <person name="Doudna J."/>
            <person name="Cate J.H.D."/>
            <person name="Banfield J.F."/>
        </authorList>
    </citation>
    <scope>NUCLEOTIDE SEQUENCE [LARGE SCALE GENOMIC DNA]</scope>
    <source>
        <strain evidence="3">NC_groundwater_541_Ag_S-0.1um_46_50</strain>
    </source>
</reference>
<sequence length="91" mass="11079">MGQWHFEITDIAETDLKRLDPQIQRRIKEKLYLFIENFDSVAPLPLHDPWRGFFKLRVGDWRIVYEVEPDKKLITIHVIDNRDSVYRRRKG</sequence>
<dbReference type="PANTHER" id="PTHR35601">
    <property type="entry name" value="TOXIN RELE"/>
    <property type="match status" value="1"/>
</dbReference>
<dbReference type="InterPro" id="IPR007712">
    <property type="entry name" value="RelE/ParE_toxin"/>
</dbReference>
<evidence type="ECO:0000256" key="2">
    <source>
        <dbReference type="ARBA" id="ARBA00022649"/>
    </source>
</evidence>
<name>A0A7T5UQG9_9BACT</name>
<gene>
    <name evidence="3" type="ORF">HYW89_04170</name>
</gene>
<dbReference type="InterPro" id="IPR035093">
    <property type="entry name" value="RelE/ParE_toxin_dom_sf"/>
</dbReference>
<keyword evidence="2" id="KW-1277">Toxin-antitoxin system</keyword>
<dbReference type="Pfam" id="PF05016">
    <property type="entry name" value="ParE_toxin"/>
    <property type="match status" value="1"/>
</dbReference>
<proteinExistence type="inferred from homology"/>
<dbReference type="SUPFAM" id="SSF143011">
    <property type="entry name" value="RelE-like"/>
    <property type="match status" value="1"/>
</dbReference>
<evidence type="ECO:0000313" key="3">
    <source>
        <dbReference type="EMBL" id="QQG45166.1"/>
    </source>
</evidence>
<organism evidence="3 4">
    <name type="scientific">Candidatus Sungiibacteriota bacterium</name>
    <dbReference type="NCBI Taxonomy" id="2750080"/>
    <lineage>
        <taxon>Bacteria</taxon>
        <taxon>Candidatus Sungiibacteriota</taxon>
    </lineage>
</organism>
<dbReference type="Gene3D" id="3.30.2310.20">
    <property type="entry name" value="RelE-like"/>
    <property type="match status" value="1"/>
</dbReference>
<accession>A0A7T5UQG9</accession>
<comment type="similarity">
    <text evidence="1">Belongs to the RelE toxin family.</text>
</comment>